<dbReference type="InterPro" id="IPR000253">
    <property type="entry name" value="FHA_dom"/>
</dbReference>
<sequence>MDAVDRDAATKEEKDVIKTTVDREGITVESENFNHGVTDRENKTVPSPSRIIFCTVEPTAQNIGLLKGIPTEPIQQRVDQPVVFGRGHSAGLFLNDETVSREHMKLFVQTNPVTDEKVFVVETVSNTKPVYINGRPLHKQAGMTVLQTNDKLTIGMLEFTVTVMPGDSVEFYQVEFTKSGRNPQQCYLQQSNNPIAGMPPRGAVNAEQIIMANQLGAVIIPSNFGMPGNPAFNMNISSSGGVSSQMGPMIASQQHPFQQPPPYYGMPAATSYQQIPGNFGMDHSVFQQHPAHHRFQDTAFYPQHPEASHPGMYRPFLHPQVPAQERRQMYQTKQPSEHSEDSKENGHCDAPHIPVQETGLSKPHT</sequence>
<evidence type="ECO:0000313" key="4">
    <source>
        <dbReference type="Proteomes" id="UP001163046"/>
    </source>
</evidence>
<accession>A0A9W9YEJ1</accession>
<organism evidence="3 4">
    <name type="scientific">Desmophyllum pertusum</name>
    <dbReference type="NCBI Taxonomy" id="174260"/>
    <lineage>
        <taxon>Eukaryota</taxon>
        <taxon>Metazoa</taxon>
        <taxon>Cnidaria</taxon>
        <taxon>Anthozoa</taxon>
        <taxon>Hexacorallia</taxon>
        <taxon>Scleractinia</taxon>
        <taxon>Caryophylliina</taxon>
        <taxon>Caryophylliidae</taxon>
        <taxon>Desmophyllum</taxon>
    </lineage>
</organism>
<dbReference type="AlphaFoldDB" id="A0A9W9YEJ1"/>
<dbReference type="CDD" id="cd00060">
    <property type="entry name" value="FHA"/>
    <property type="match status" value="1"/>
</dbReference>
<dbReference type="Proteomes" id="UP001163046">
    <property type="component" value="Unassembled WGS sequence"/>
</dbReference>
<proteinExistence type="predicted"/>
<protein>
    <recommendedName>
        <fullName evidence="2">FHA domain-containing protein</fullName>
    </recommendedName>
</protein>
<keyword evidence="4" id="KW-1185">Reference proteome</keyword>
<evidence type="ECO:0000256" key="1">
    <source>
        <dbReference type="SAM" id="MobiDB-lite"/>
    </source>
</evidence>
<feature type="region of interest" description="Disordered" evidence="1">
    <location>
        <begin position="324"/>
        <end position="365"/>
    </location>
</feature>
<dbReference type="InterPro" id="IPR008984">
    <property type="entry name" value="SMAD_FHA_dom_sf"/>
</dbReference>
<dbReference type="SUPFAM" id="SSF49879">
    <property type="entry name" value="SMAD/FHA domain"/>
    <property type="match status" value="1"/>
</dbReference>
<name>A0A9W9YEJ1_9CNID</name>
<dbReference type="OrthoDB" id="5965825at2759"/>
<dbReference type="PROSITE" id="PS50006">
    <property type="entry name" value="FHA_DOMAIN"/>
    <property type="match status" value="1"/>
</dbReference>
<dbReference type="Pfam" id="PF00498">
    <property type="entry name" value="FHA"/>
    <property type="match status" value="1"/>
</dbReference>
<dbReference type="EMBL" id="MU827790">
    <property type="protein sequence ID" value="KAJ7331176.1"/>
    <property type="molecule type" value="Genomic_DNA"/>
</dbReference>
<feature type="domain" description="FHA" evidence="2">
    <location>
        <begin position="82"/>
        <end position="137"/>
    </location>
</feature>
<reference evidence="3" key="1">
    <citation type="submission" date="2023-01" db="EMBL/GenBank/DDBJ databases">
        <title>Genome assembly of the deep-sea coral Lophelia pertusa.</title>
        <authorList>
            <person name="Herrera S."/>
            <person name="Cordes E."/>
        </authorList>
    </citation>
    <scope>NUCLEOTIDE SEQUENCE</scope>
    <source>
        <strain evidence="3">USNM1676648</strain>
        <tissue evidence="3">Polyp</tissue>
    </source>
</reference>
<evidence type="ECO:0000259" key="2">
    <source>
        <dbReference type="PROSITE" id="PS50006"/>
    </source>
</evidence>
<evidence type="ECO:0000313" key="3">
    <source>
        <dbReference type="EMBL" id="KAJ7331176.1"/>
    </source>
</evidence>
<comment type="caution">
    <text evidence="3">The sequence shown here is derived from an EMBL/GenBank/DDBJ whole genome shotgun (WGS) entry which is preliminary data.</text>
</comment>
<dbReference type="Gene3D" id="2.60.200.20">
    <property type="match status" value="1"/>
</dbReference>
<feature type="compositionally biased region" description="Basic and acidic residues" evidence="1">
    <location>
        <begin position="335"/>
        <end position="350"/>
    </location>
</feature>
<gene>
    <name evidence="3" type="ORF">OS493_020879</name>
</gene>